<dbReference type="EMBL" id="ON529858">
    <property type="protein sequence ID" value="UTC29798.1"/>
    <property type="molecule type" value="Genomic_DNA"/>
</dbReference>
<dbReference type="Proteomes" id="UP001057427">
    <property type="component" value="Segment"/>
</dbReference>
<keyword evidence="2" id="KW-1185">Reference proteome</keyword>
<organism evidence="1 2">
    <name type="scientific">Brevundimonas phage vB_BgoS-Bajun</name>
    <dbReference type="NCBI Taxonomy" id="2948594"/>
    <lineage>
        <taxon>Viruses</taxon>
        <taxon>Duplodnaviria</taxon>
        <taxon>Heunggongvirae</taxon>
        <taxon>Uroviricota</taxon>
        <taxon>Caudoviricetes</taxon>
        <taxon>Dolichocephalovirinae</taxon>
    </lineage>
</organism>
<gene>
    <name evidence="1" type="ORF">BAJUN_01680</name>
</gene>
<proteinExistence type="predicted"/>
<accession>A0A9E7N4M0</accession>
<evidence type="ECO:0000313" key="2">
    <source>
        <dbReference type="Proteomes" id="UP001057427"/>
    </source>
</evidence>
<sequence>MPLPAHLFASDDGGLYDTRSPDWSKGKPLRTGYQGAAAQIETLAQVKAALRAGGFTFPGAYPLYFVTRDGCALSFDAVRAEFAEVCEDFLADVSTGWRITGCTVNYEDSDLTCEHTGEKIPAAYSDE</sequence>
<reference evidence="1" key="1">
    <citation type="submission" date="2022-05" db="EMBL/GenBank/DDBJ databases">
        <authorList>
            <person name="Friedrich I."/>
            <person name="Poehlein A."/>
            <person name="Schneider D."/>
            <person name="Hertel R."/>
            <person name="Daniel R."/>
        </authorList>
    </citation>
    <scope>NUCLEOTIDE SEQUENCE</scope>
</reference>
<protein>
    <submittedName>
        <fullName evidence="1">Uncharacterized protein</fullName>
    </submittedName>
</protein>
<evidence type="ECO:0000313" key="1">
    <source>
        <dbReference type="EMBL" id="UTC29798.1"/>
    </source>
</evidence>
<name>A0A9E7N4M0_9CAUD</name>